<evidence type="ECO:0000256" key="1">
    <source>
        <dbReference type="ARBA" id="ARBA00006622"/>
    </source>
</evidence>
<evidence type="ECO:0000256" key="6">
    <source>
        <dbReference type="PIRSR" id="PIRSR610300-51"/>
    </source>
</evidence>
<dbReference type="InterPro" id="IPR014710">
    <property type="entry name" value="RmlC-like_jellyroll"/>
</dbReference>
<dbReference type="KEGG" id="scor:J3U87_19850"/>
<evidence type="ECO:0000256" key="4">
    <source>
        <dbReference type="ARBA" id="ARBA00023002"/>
    </source>
</evidence>
<sequence length="181" mass="20772">MTILAKESERGVQSVPIEQLIDRMERWENYSIAELGPYLKSLEIDEAWIDAHMPDPMPTDAYHRNLIYQGRRFEVVLATWPIGGGTLVHDHGSLSSLGSVRVLRGDIFNQVYRLVDRDTVKPVHREVFHTNDIVPVDHGLIHAMGNACQSVIAMSLHVYFPWIIDVSYWDPETNKRIPTRL</sequence>
<dbReference type="Gene3D" id="2.60.120.10">
    <property type="entry name" value="Jelly Rolls"/>
    <property type="match status" value="1"/>
</dbReference>
<gene>
    <name evidence="7" type="ORF">J3U87_19850</name>
</gene>
<dbReference type="Proteomes" id="UP000663929">
    <property type="component" value="Chromosome"/>
</dbReference>
<name>A0A8A4TD33_SULCO</name>
<dbReference type="AlphaFoldDB" id="A0A8A4TD33"/>
<dbReference type="EMBL" id="CP071793">
    <property type="protein sequence ID" value="QTD47846.1"/>
    <property type="molecule type" value="Genomic_DNA"/>
</dbReference>
<feature type="binding site" evidence="6">
    <location>
        <position position="142"/>
    </location>
    <ligand>
        <name>Fe cation</name>
        <dbReference type="ChEBI" id="CHEBI:24875"/>
        <note>catalytic</note>
    </ligand>
</feature>
<evidence type="ECO:0000313" key="7">
    <source>
        <dbReference type="EMBL" id="QTD47846.1"/>
    </source>
</evidence>
<keyword evidence="4" id="KW-0560">Oxidoreductase</keyword>
<evidence type="ECO:0000313" key="8">
    <source>
        <dbReference type="Proteomes" id="UP000663929"/>
    </source>
</evidence>
<proteinExistence type="inferred from homology"/>
<organism evidence="7 8">
    <name type="scientific">Sulfidibacter corallicola</name>
    <dbReference type="NCBI Taxonomy" id="2818388"/>
    <lineage>
        <taxon>Bacteria</taxon>
        <taxon>Pseudomonadati</taxon>
        <taxon>Acidobacteriota</taxon>
        <taxon>Holophagae</taxon>
        <taxon>Acanthopleuribacterales</taxon>
        <taxon>Acanthopleuribacteraceae</taxon>
        <taxon>Sulfidibacter</taxon>
    </lineage>
</organism>
<feature type="binding site" evidence="6">
    <location>
        <position position="89"/>
    </location>
    <ligand>
        <name>Fe cation</name>
        <dbReference type="ChEBI" id="CHEBI:24875"/>
        <note>catalytic</note>
    </ligand>
</feature>
<dbReference type="PANTHER" id="PTHR12918">
    <property type="entry name" value="CYSTEINE DIOXYGENASE"/>
    <property type="match status" value="1"/>
</dbReference>
<dbReference type="GO" id="GO:0016702">
    <property type="term" value="F:oxidoreductase activity, acting on single donors with incorporation of molecular oxygen, incorporation of two atoms of oxygen"/>
    <property type="evidence" value="ECO:0007669"/>
    <property type="project" value="InterPro"/>
</dbReference>
<dbReference type="InterPro" id="IPR011051">
    <property type="entry name" value="RmlC_Cupin_sf"/>
</dbReference>
<keyword evidence="3 7" id="KW-0223">Dioxygenase</keyword>
<evidence type="ECO:0000256" key="3">
    <source>
        <dbReference type="ARBA" id="ARBA00022964"/>
    </source>
</evidence>
<dbReference type="RefSeq" id="WP_237377513.1">
    <property type="nucleotide sequence ID" value="NZ_CP071793.1"/>
</dbReference>
<dbReference type="SUPFAM" id="SSF51182">
    <property type="entry name" value="RmlC-like cupins"/>
    <property type="match status" value="1"/>
</dbReference>
<accession>A0A8A4TD33</accession>
<dbReference type="GO" id="GO:0008198">
    <property type="term" value="F:ferrous iron binding"/>
    <property type="evidence" value="ECO:0007669"/>
    <property type="project" value="TreeGrafter"/>
</dbReference>
<reference evidence="7" key="1">
    <citation type="submission" date="2021-03" db="EMBL/GenBank/DDBJ databases">
        <title>Acanthopleuribacteraceae sp. M133.</title>
        <authorList>
            <person name="Wang G."/>
        </authorList>
    </citation>
    <scope>NUCLEOTIDE SEQUENCE</scope>
    <source>
        <strain evidence="7">M133</strain>
    </source>
</reference>
<dbReference type="InterPro" id="IPR010300">
    <property type="entry name" value="CDO_1"/>
</dbReference>
<dbReference type="CDD" id="cd10548">
    <property type="entry name" value="cupin_CDO"/>
    <property type="match status" value="1"/>
</dbReference>
<protein>
    <submittedName>
        <fullName evidence="7">Cysteine dioxygenase family protein</fullName>
    </submittedName>
</protein>
<evidence type="ECO:0000256" key="5">
    <source>
        <dbReference type="ARBA" id="ARBA00023004"/>
    </source>
</evidence>
<dbReference type="PANTHER" id="PTHR12918:SF1">
    <property type="entry name" value="CYSTEINE DIOXYGENASE TYPE 1"/>
    <property type="match status" value="1"/>
</dbReference>
<feature type="binding site" evidence="6">
    <location>
        <position position="91"/>
    </location>
    <ligand>
        <name>Fe cation</name>
        <dbReference type="ChEBI" id="CHEBI:24875"/>
        <note>catalytic</note>
    </ligand>
</feature>
<keyword evidence="2 6" id="KW-0479">Metal-binding</keyword>
<dbReference type="Pfam" id="PF05995">
    <property type="entry name" value="CDO_I"/>
    <property type="match status" value="1"/>
</dbReference>
<keyword evidence="5 6" id="KW-0408">Iron</keyword>
<comment type="similarity">
    <text evidence="1">Belongs to the cysteine dioxygenase family.</text>
</comment>
<evidence type="ECO:0000256" key="2">
    <source>
        <dbReference type="ARBA" id="ARBA00022723"/>
    </source>
</evidence>
<keyword evidence="8" id="KW-1185">Reference proteome</keyword>